<evidence type="ECO:0000256" key="1">
    <source>
        <dbReference type="SAM" id="MobiDB-lite"/>
    </source>
</evidence>
<dbReference type="Proteomes" id="UP001620295">
    <property type="component" value="Unassembled WGS sequence"/>
</dbReference>
<name>A0ABW8LMV7_9ACTN</name>
<dbReference type="EMBL" id="JBJDQH010000005">
    <property type="protein sequence ID" value="MFK4266304.1"/>
    <property type="molecule type" value="Genomic_DNA"/>
</dbReference>
<feature type="region of interest" description="Disordered" evidence="1">
    <location>
        <begin position="68"/>
        <end position="93"/>
    </location>
</feature>
<protein>
    <submittedName>
        <fullName evidence="2">Uncharacterized protein</fullName>
    </submittedName>
</protein>
<proteinExistence type="predicted"/>
<evidence type="ECO:0000313" key="3">
    <source>
        <dbReference type="Proteomes" id="UP001620295"/>
    </source>
</evidence>
<sequence length="93" mass="10394">MAAMIYALVGMLILGAVVYDIARLCAPDEPRRPPLARLRGRRAALEAAELRLVGLRLHHRIDTTTYQQRMSGLARGRRRTAARPSTHLGEHRG</sequence>
<evidence type="ECO:0000313" key="2">
    <source>
        <dbReference type="EMBL" id="MFK4266304.1"/>
    </source>
</evidence>
<gene>
    <name evidence="2" type="ORF">ACI2L5_15345</name>
</gene>
<organism evidence="2 3">
    <name type="scientific">Streptomyces milbemycinicus</name>
    <dbReference type="NCBI Taxonomy" id="476552"/>
    <lineage>
        <taxon>Bacteria</taxon>
        <taxon>Bacillati</taxon>
        <taxon>Actinomycetota</taxon>
        <taxon>Actinomycetes</taxon>
        <taxon>Kitasatosporales</taxon>
        <taxon>Streptomycetaceae</taxon>
        <taxon>Streptomyces</taxon>
    </lineage>
</organism>
<keyword evidence="3" id="KW-1185">Reference proteome</keyword>
<comment type="caution">
    <text evidence="2">The sequence shown here is derived from an EMBL/GenBank/DDBJ whole genome shotgun (WGS) entry which is preliminary data.</text>
</comment>
<dbReference type="RefSeq" id="WP_358641650.1">
    <property type="nucleotide sequence ID" value="NZ_JBFACG010000029.1"/>
</dbReference>
<reference evidence="2 3" key="1">
    <citation type="submission" date="2024-11" db="EMBL/GenBank/DDBJ databases">
        <title>The Natural Products Discovery Center: Release of the First 8490 Sequenced Strains for Exploring Actinobacteria Biosynthetic Diversity.</title>
        <authorList>
            <person name="Kalkreuter E."/>
            <person name="Kautsar S.A."/>
            <person name="Yang D."/>
            <person name="Bader C.D."/>
            <person name="Teijaro C.N."/>
            <person name="Fluegel L."/>
            <person name="Davis C.M."/>
            <person name="Simpson J.R."/>
            <person name="Lauterbach L."/>
            <person name="Steele A.D."/>
            <person name="Gui C."/>
            <person name="Meng S."/>
            <person name="Li G."/>
            <person name="Viehrig K."/>
            <person name="Ye F."/>
            <person name="Su P."/>
            <person name="Kiefer A.F."/>
            <person name="Nichols A."/>
            <person name="Cepeda A.J."/>
            <person name="Yan W."/>
            <person name="Fan B."/>
            <person name="Jiang Y."/>
            <person name="Adhikari A."/>
            <person name="Zheng C.-J."/>
            <person name="Schuster L."/>
            <person name="Cowan T.M."/>
            <person name="Smanski M.J."/>
            <person name="Chevrette M.G."/>
            <person name="De Carvalho L.P.S."/>
            <person name="Shen B."/>
        </authorList>
    </citation>
    <scope>NUCLEOTIDE SEQUENCE [LARGE SCALE GENOMIC DNA]</scope>
    <source>
        <strain evidence="2 3">NPDC020863</strain>
    </source>
</reference>
<accession>A0ABW8LMV7</accession>